<comment type="caution">
    <text evidence="4">The sequence shown here is derived from an EMBL/GenBank/DDBJ whole genome shotgun (WGS) entry which is preliminary data.</text>
</comment>
<proteinExistence type="predicted"/>
<keyword evidence="3" id="KW-0520">NAD</keyword>
<dbReference type="InterPro" id="IPR005255">
    <property type="entry name" value="PdxA_fam"/>
</dbReference>
<evidence type="ECO:0000256" key="1">
    <source>
        <dbReference type="ARBA" id="ARBA00022723"/>
    </source>
</evidence>
<gene>
    <name evidence="4" type="primary">pdxA</name>
    <name evidence="4" type="ORF">Poly21_03970</name>
</gene>
<dbReference type="EMBL" id="SJPU01000001">
    <property type="protein sequence ID" value="TWU18242.1"/>
    <property type="molecule type" value="Genomic_DNA"/>
</dbReference>
<reference evidence="4 5" key="1">
    <citation type="journal article" date="2020" name="Antonie Van Leeuwenhoek">
        <title>Rhodopirellula heiligendammensis sp. nov., Rhodopirellula pilleata sp. nov., and Rhodopirellula solitaria sp. nov. isolated from natural or artificial marine surfaces in Northern Germany and California, USA, and emended description of the genus Rhodopirellula.</title>
        <authorList>
            <person name="Kallscheuer N."/>
            <person name="Wiegand S."/>
            <person name="Jogler M."/>
            <person name="Boedeker C."/>
            <person name="Peeters S.H."/>
            <person name="Rast P."/>
            <person name="Heuer A."/>
            <person name="Jetten M.S.M."/>
            <person name="Rohde M."/>
            <person name="Jogler C."/>
        </authorList>
    </citation>
    <scope>NUCLEOTIDE SEQUENCE [LARGE SCALE GENOMIC DNA]</scope>
    <source>
        <strain evidence="4 5">Poly21</strain>
    </source>
</reference>
<dbReference type="GO" id="GO:0051287">
    <property type="term" value="F:NAD binding"/>
    <property type="evidence" value="ECO:0007669"/>
    <property type="project" value="InterPro"/>
</dbReference>
<dbReference type="OrthoDB" id="9801783at2"/>
<dbReference type="RefSeq" id="WP_146405342.1">
    <property type="nucleotide sequence ID" value="NZ_SJPU01000001.1"/>
</dbReference>
<dbReference type="PANTHER" id="PTHR30004:SF6">
    <property type="entry name" value="D-THREONATE 4-PHOSPHATE DEHYDROGENASE"/>
    <property type="match status" value="1"/>
</dbReference>
<organism evidence="4 5">
    <name type="scientific">Allorhodopirellula heiligendammensis</name>
    <dbReference type="NCBI Taxonomy" id="2714739"/>
    <lineage>
        <taxon>Bacteria</taxon>
        <taxon>Pseudomonadati</taxon>
        <taxon>Planctomycetota</taxon>
        <taxon>Planctomycetia</taxon>
        <taxon>Pirellulales</taxon>
        <taxon>Pirellulaceae</taxon>
        <taxon>Allorhodopirellula</taxon>
    </lineage>
</organism>
<dbReference type="GO" id="GO:0046872">
    <property type="term" value="F:metal ion binding"/>
    <property type="evidence" value="ECO:0007669"/>
    <property type="project" value="UniProtKB-KW"/>
</dbReference>
<dbReference type="AlphaFoldDB" id="A0A5C6C248"/>
<evidence type="ECO:0000256" key="3">
    <source>
        <dbReference type="ARBA" id="ARBA00023027"/>
    </source>
</evidence>
<dbReference type="Proteomes" id="UP000319908">
    <property type="component" value="Unassembled WGS sequence"/>
</dbReference>
<evidence type="ECO:0000256" key="2">
    <source>
        <dbReference type="ARBA" id="ARBA00023002"/>
    </source>
</evidence>
<protein>
    <submittedName>
        <fullName evidence="4">4-hydroxythreonine-4-phosphate dehydrogenase</fullName>
        <ecNumber evidence="4">1.1.1.262</ecNumber>
    </submittedName>
</protein>
<dbReference type="SUPFAM" id="SSF53659">
    <property type="entry name" value="Isocitrate/Isopropylmalate dehydrogenase-like"/>
    <property type="match status" value="1"/>
</dbReference>
<evidence type="ECO:0000313" key="5">
    <source>
        <dbReference type="Proteomes" id="UP000319908"/>
    </source>
</evidence>
<evidence type="ECO:0000313" key="4">
    <source>
        <dbReference type="EMBL" id="TWU18242.1"/>
    </source>
</evidence>
<keyword evidence="1" id="KW-0479">Metal-binding</keyword>
<dbReference type="Pfam" id="PF04166">
    <property type="entry name" value="PdxA"/>
    <property type="match status" value="1"/>
</dbReference>
<name>A0A5C6C248_9BACT</name>
<dbReference type="PANTHER" id="PTHR30004">
    <property type="entry name" value="4-HYDROXYTHREONINE-4-PHOSPHATE DEHYDROGENASE"/>
    <property type="match status" value="1"/>
</dbReference>
<dbReference type="NCBIfam" id="TIGR00557">
    <property type="entry name" value="pdxA"/>
    <property type="match status" value="1"/>
</dbReference>
<dbReference type="EC" id="1.1.1.262" evidence="4"/>
<dbReference type="GO" id="GO:0050570">
    <property type="term" value="F:4-hydroxythreonine-4-phosphate dehydrogenase activity"/>
    <property type="evidence" value="ECO:0007669"/>
    <property type="project" value="UniProtKB-EC"/>
</dbReference>
<keyword evidence="2 4" id="KW-0560">Oxidoreductase</keyword>
<sequence length="350" mass="36353">MSDPGTKLAITMGDAGGIGPEVALRVWQRPEVRASGVPLLMGDAAVFARVAKALGLPLPPTIALDQIATVAAHAAGYIVDCGNVNADDVTPGRYSAATGRASYETVCTAIDAALRGDVDAIITGPIQKEAWMQAGIDFPGHTELLAARVACPGDLPSQGGGPADVRMMLASDTIACVLETIHVPLADVPGMLDPVSLARTIAMAGDAITKRNVHRGSLLPPRIGVCGLNPHAGEHGMFSHGEEERVVVPAIDAARRAGWDVVGPLPPDTAFTPAMRARIDVYVCLYHDQGLIPLKALSFDDAVNVTLGLPIVRTSVDHGTAMDLAWQGTASCESMVAAIRFAAELVESAP</sequence>
<keyword evidence="5" id="KW-1185">Reference proteome</keyword>
<accession>A0A5C6C248</accession>
<dbReference type="Gene3D" id="3.40.718.10">
    <property type="entry name" value="Isopropylmalate Dehydrogenase"/>
    <property type="match status" value="1"/>
</dbReference>